<protein>
    <submittedName>
        <fullName evidence="1">Uncharacterized protein</fullName>
    </submittedName>
</protein>
<dbReference type="EMBL" id="CAJJDP010000054">
    <property type="protein sequence ID" value="CAD8169810.1"/>
    <property type="molecule type" value="Genomic_DNA"/>
</dbReference>
<gene>
    <name evidence="1" type="ORF">POCTA_138.1.T0540137</name>
</gene>
<sequence length="107" mass="12915">MLKLLKIHPSSNLTYCTQMYDKQYINIYLITIKILCHPKPSQSLRIFSKFYNQISLNYYHSSWYLRGAYSIAYSIIAKFQLPENQNHKFMQNLSIRIKFLNKTQQRK</sequence>
<proteinExistence type="predicted"/>
<keyword evidence="2" id="KW-1185">Reference proteome</keyword>
<dbReference type="Proteomes" id="UP000683925">
    <property type="component" value="Unassembled WGS sequence"/>
</dbReference>
<evidence type="ECO:0000313" key="2">
    <source>
        <dbReference type="Proteomes" id="UP000683925"/>
    </source>
</evidence>
<dbReference type="AlphaFoldDB" id="A0A8S1UXQ9"/>
<reference evidence="1" key="1">
    <citation type="submission" date="2021-01" db="EMBL/GenBank/DDBJ databases">
        <authorList>
            <consortium name="Genoscope - CEA"/>
            <person name="William W."/>
        </authorList>
    </citation>
    <scope>NUCLEOTIDE SEQUENCE</scope>
</reference>
<name>A0A8S1UXQ9_PAROT</name>
<accession>A0A8S1UXQ9</accession>
<comment type="caution">
    <text evidence="1">The sequence shown here is derived from an EMBL/GenBank/DDBJ whole genome shotgun (WGS) entry which is preliminary data.</text>
</comment>
<evidence type="ECO:0000313" key="1">
    <source>
        <dbReference type="EMBL" id="CAD8169810.1"/>
    </source>
</evidence>
<organism evidence="1 2">
    <name type="scientific">Paramecium octaurelia</name>
    <dbReference type="NCBI Taxonomy" id="43137"/>
    <lineage>
        <taxon>Eukaryota</taxon>
        <taxon>Sar</taxon>
        <taxon>Alveolata</taxon>
        <taxon>Ciliophora</taxon>
        <taxon>Intramacronucleata</taxon>
        <taxon>Oligohymenophorea</taxon>
        <taxon>Peniculida</taxon>
        <taxon>Parameciidae</taxon>
        <taxon>Paramecium</taxon>
    </lineage>
</organism>